<protein>
    <recommendedName>
        <fullName evidence="2">C2H2-type domain-containing protein</fullName>
    </recommendedName>
</protein>
<keyword evidence="4" id="KW-1185">Reference proteome</keyword>
<evidence type="ECO:0000313" key="3">
    <source>
        <dbReference type="EMBL" id="KAJ8866627.1"/>
    </source>
</evidence>
<sequence length="83" mass="9718">MCVAGREVGKVWCRECGKEMRQSSLRRHMMDCHWPNTGEVCQYCGKTLRTRNSLHSHVSVYHRHIKKLLHPLPAIQVFPDTFV</sequence>
<reference evidence="3 4" key="1">
    <citation type="submission" date="2023-02" db="EMBL/GenBank/DDBJ databases">
        <title>LHISI_Scaffold_Assembly.</title>
        <authorList>
            <person name="Stuart O.P."/>
            <person name="Cleave R."/>
            <person name="Magrath M.J.L."/>
            <person name="Mikheyev A.S."/>
        </authorList>
    </citation>
    <scope>NUCLEOTIDE SEQUENCE [LARGE SCALE GENOMIC DNA]</scope>
    <source>
        <strain evidence="3">Daus_M_001</strain>
        <tissue evidence="3">Leg muscle</tissue>
    </source>
</reference>
<evidence type="ECO:0000313" key="4">
    <source>
        <dbReference type="Proteomes" id="UP001159363"/>
    </source>
</evidence>
<dbReference type="SUPFAM" id="SSF57667">
    <property type="entry name" value="beta-beta-alpha zinc fingers"/>
    <property type="match status" value="1"/>
</dbReference>
<name>A0ABQ9G3I2_9NEOP</name>
<dbReference type="InterPro" id="IPR013087">
    <property type="entry name" value="Znf_C2H2_type"/>
</dbReference>
<keyword evidence="1" id="KW-0862">Zinc</keyword>
<dbReference type="PROSITE" id="PS00028">
    <property type="entry name" value="ZINC_FINGER_C2H2_1"/>
    <property type="match status" value="1"/>
</dbReference>
<dbReference type="InterPro" id="IPR036236">
    <property type="entry name" value="Znf_C2H2_sf"/>
</dbReference>
<feature type="domain" description="C2H2-type" evidence="2">
    <location>
        <begin position="39"/>
        <end position="67"/>
    </location>
</feature>
<dbReference type="Gene3D" id="3.30.160.60">
    <property type="entry name" value="Classic Zinc Finger"/>
    <property type="match status" value="1"/>
</dbReference>
<comment type="caution">
    <text evidence="3">The sequence shown here is derived from an EMBL/GenBank/DDBJ whole genome shotgun (WGS) entry which is preliminary data.</text>
</comment>
<gene>
    <name evidence="3" type="ORF">PR048_032487</name>
</gene>
<dbReference type="SMART" id="SM00355">
    <property type="entry name" value="ZnF_C2H2"/>
    <property type="match status" value="2"/>
</dbReference>
<keyword evidence="1" id="KW-0863">Zinc-finger</keyword>
<dbReference type="PROSITE" id="PS50157">
    <property type="entry name" value="ZINC_FINGER_C2H2_2"/>
    <property type="match status" value="1"/>
</dbReference>
<dbReference type="EMBL" id="JARBHB010000016">
    <property type="protein sequence ID" value="KAJ8866627.1"/>
    <property type="molecule type" value="Genomic_DNA"/>
</dbReference>
<evidence type="ECO:0000256" key="1">
    <source>
        <dbReference type="PROSITE-ProRule" id="PRU00042"/>
    </source>
</evidence>
<keyword evidence="1" id="KW-0479">Metal-binding</keyword>
<accession>A0ABQ9G3I2</accession>
<organism evidence="3 4">
    <name type="scientific">Dryococelus australis</name>
    <dbReference type="NCBI Taxonomy" id="614101"/>
    <lineage>
        <taxon>Eukaryota</taxon>
        <taxon>Metazoa</taxon>
        <taxon>Ecdysozoa</taxon>
        <taxon>Arthropoda</taxon>
        <taxon>Hexapoda</taxon>
        <taxon>Insecta</taxon>
        <taxon>Pterygota</taxon>
        <taxon>Neoptera</taxon>
        <taxon>Polyneoptera</taxon>
        <taxon>Phasmatodea</taxon>
        <taxon>Verophasmatodea</taxon>
        <taxon>Anareolatae</taxon>
        <taxon>Phasmatidae</taxon>
        <taxon>Eurycanthinae</taxon>
        <taxon>Dryococelus</taxon>
    </lineage>
</organism>
<dbReference type="Proteomes" id="UP001159363">
    <property type="component" value="Chromosome 15"/>
</dbReference>
<evidence type="ECO:0000259" key="2">
    <source>
        <dbReference type="PROSITE" id="PS50157"/>
    </source>
</evidence>
<proteinExistence type="predicted"/>